<protein>
    <recommendedName>
        <fullName evidence="1">Bacteriophage phiJL001 Gp84 C-terminal domain-containing protein</fullName>
    </recommendedName>
</protein>
<dbReference type="InterPro" id="IPR011928">
    <property type="entry name" value="Phage_phiJL001_Gp84"/>
</dbReference>
<comment type="caution">
    <text evidence="2">The sequence shown here is derived from an EMBL/GenBank/DDBJ whole genome shotgun (WGS) entry which is preliminary data.</text>
</comment>
<dbReference type="EMBL" id="LAZR01052476">
    <property type="protein sequence ID" value="KKK82870.1"/>
    <property type="molecule type" value="Genomic_DNA"/>
</dbReference>
<dbReference type="Pfam" id="PF09356">
    <property type="entry name" value="Phage_BR0599"/>
    <property type="match status" value="1"/>
</dbReference>
<name>A0A0F8ZAD6_9ZZZZ</name>
<dbReference type="NCBIfam" id="TIGR02218">
    <property type="entry name" value="phg_TIGR02218"/>
    <property type="match status" value="1"/>
</dbReference>
<accession>A0A0F8ZAD6</accession>
<proteinExistence type="predicted"/>
<evidence type="ECO:0000259" key="1">
    <source>
        <dbReference type="Pfam" id="PF09356"/>
    </source>
</evidence>
<evidence type="ECO:0000313" key="2">
    <source>
        <dbReference type="EMBL" id="KKK82870.1"/>
    </source>
</evidence>
<dbReference type="InterPro" id="IPR018964">
    <property type="entry name" value="Phage_phiJL001_Gp84_C"/>
</dbReference>
<dbReference type="Pfam" id="PF09931">
    <property type="entry name" value="Phage_phiJL001_Gp84_N"/>
    <property type="match status" value="1"/>
</dbReference>
<dbReference type="AlphaFoldDB" id="A0A0F8ZAD6"/>
<sequence length="409" mass="46131">YWDEDRNQFVVVPWTYATLMSSTWASNGSSYITAIGEHADDIPKLGPLVDTTWPDETVDKHTIYGFEDLVEFCLNSEDALGIVPLNFYQDPSLGWYGDPTLMWYNPRGSSAQFRPMLTLTYDDTQLEGGPGSSRGTESFAKVNWRRLTTCWKIERADGQILRFTDHDVHLMLPDAYFYSPVAGMKASARQRAVGLRSLNLNIMGVITSTDIAHEDLYKGFYRGAKITEYLVDWRYPWAATIKTAQYWIESTTFNGETWEAEVVGVANKLRRPIGTVCSRNCRHILGDSICRVDMDELKASPVPVTAVVQNQMIFDCSNLSVVTPDIFSHGKIEWLTGDNTGVISEISEFYLSDTRLVLVNPTPFPIQVADQFSIWVGCDKRLTTCYSKFLNVDNFGGFPTIPGPDKTMM</sequence>
<feature type="non-terminal residue" evidence="2">
    <location>
        <position position="409"/>
    </location>
</feature>
<organism evidence="2">
    <name type="scientific">marine sediment metagenome</name>
    <dbReference type="NCBI Taxonomy" id="412755"/>
    <lineage>
        <taxon>unclassified sequences</taxon>
        <taxon>metagenomes</taxon>
        <taxon>ecological metagenomes</taxon>
    </lineage>
</organism>
<feature type="domain" description="Bacteriophage phiJL001 Gp84 C-terminal" evidence="1">
    <location>
        <begin position="326"/>
        <end position="405"/>
    </location>
</feature>
<gene>
    <name evidence="2" type="ORF">LCGC14_2799070</name>
</gene>
<feature type="non-terminal residue" evidence="2">
    <location>
        <position position="1"/>
    </location>
</feature>
<reference evidence="2" key="1">
    <citation type="journal article" date="2015" name="Nature">
        <title>Complex archaea that bridge the gap between prokaryotes and eukaryotes.</title>
        <authorList>
            <person name="Spang A."/>
            <person name="Saw J.H."/>
            <person name="Jorgensen S.L."/>
            <person name="Zaremba-Niedzwiedzka K."/>
            <person name="Martijn J."/>
            <person name="Lind A.E."/>
            <person name="van Eijk R."/>
            <person name="Schleper C."/>
            <person name="Guy L."/>
            <person name="Ettema T.J."/>
        </authorList>
    </citation>
    <scope>NUCLEOTIDE SEQUENCE</scope>
</reference>